<feature type="compositionally biased region" description="Low complexity" evidence="2">
    <location>
        <begin position="322"/>
        <end position="335"/>
    </location>
</feature>
<proteinExistence type="predicted"/>
<feature type="region of interest" description="Disordered" evidence="2">
    <location>
        <begin position="322"/>
        <end position="350"/>
    </location>
</feature>
<name>A0A146JXR9_9EUKA</name>
<accession>A0A146JXR9</accession>
<organism evidence="3">
    <name type="scientific">Trepomonas sp. PC1</name>
    <dbReference type="NCBI Taxonomy" id="1076344"/>
    <lineage>
        <taxon>Eukaryota</taxon>
        <taxon>Metamonada</taxon>
        <taxon>Diplomonadida</taxon>
        <taxon>Hexamitidae</taxon>
        <taxon>Hexamitinae</taxon>
        <taxon>Trepomonas</taxon>
    </lineage>
</organism>
<gene>
    <name evidence="3" type="ORF">TPC1_31507</name>
</gene>
<feature type="non-terminal residue" evidence="3">
    <location>
        <position position="1"/>
    </location>
</feature>
<dbReference type="AlphaFoldDB" id="A0A146JXR9"/>
<keyword evidence="1" id="KW-0175">Coiled coil</keyword>
<feature type="compositionally biased region" description="Basic and acidic residues" evidence="2">
    <location>
        <begin position="336"/>
        <end position="350"/>
    </location>
</feature>
<reference evidence="3" key="1">
    <citation type="submission" date="2015-07" db="EMBL/GenBank/DDBJ databases">
        <title>Adaptation to a free-living lifestyle via gene acquisitions in the diplomonad Trepomonas sp. PC1.</title>
        <authorList>
            <person name="Xu F."/>
            <person name="Jerlstrom-Hultqvist J."/>
            <person name="Kolisko M."/>
            <person name="Simpson A.G.B."/>
            <person name="Roger A.J."/>
            <person name="Svard S.G."/>
            <person name="Andersson J.O."/>
        </authorList>
    </citation>
    <scope>NUCLEOTIDE SEQUENCE</scope>
    <source>
        <strain evidence="3">PC1</strain>
    </source>
</reference>
<feature type="non-terminal residue" evidence="3">
    <location>
        <position position="350"/>
    </location>
</feature>
<dbReference type="EMBL" id="GDID01007608">
    <property type="protein sequence ID" value="JAP88998.1"/>
    <property type="molecule type" value="Transcribed_RNA"/>
</dbReference>
<protein>
    <submittedName>
        <fullName evidence="3">Uncharacterized protein</fullName>
    </submittedName>
</protein>
<evidence type="ECO:0000256" key="1">
    <source>
        <dbReference type="SAM" id="Coils"/>
    </source>
</evidence>
<feature type="coiled-coil region" evidence="1">
    <location>
        <begin position="29"/>
        <end position="116"/>
    </location>
</feature>
<evidence type="ECO:0000256" key="2">
    <source>
        <dbReference type="SAM" id="MobiDB-lite"/>
    </source>
</evidence>
<evidence type="ECO:0000313" key="3">
    <source>
        <dbReference type="EMBL" id="JAP88998.1"/>
    </source>
</evidence>
<sequence>TQQLESENKAILSFQTELEQKFDLQTQLLSQFKMENVSLNAKLRSLQQNLEQKEDFYAKQGQSSQEYVDQTLEKLNAALNDQINLQKQIQNLDKEKQSLNNENQKLLTQFVNYKQNQEKLLIQIQTLQKVEMQTQKDEIEAMRTKQELEDFIIEFNQLAEQYNSIQERYTDQIEQLHTLQHSMLNEQTKNADLQKMMQKQEFDLKNQLQELQMQNQLKTGDEKDQKIGQLNKQLILAQDALKNEQKELKNKQDSIQHLEQNAQSLKSKIKMLQDENLQQKQEINQLKSNYEDQQEQNSNQIQNLNEKITVLEFQIIEKQNELQNQQQENEQLSEQLKNEKNNHNEEQYRL</sequence>